<dbReference type="Pfam" id="PF13424">
    <property type="entry name" value="TPR_12"/>
    <property type="match status" value="1"/>
</dbReference>
<feature type="repeat" description="TPR" evidence="1">
    <location>
        <begin position="505"/>
        <end position="538"/>
    </location>
</feature>
<feature type="repeat" description="TPR" evidence="1">
    <location>
        <begin position="539"/>
        <end position="572"/>
    </location>
</feature>
<dbReference type="InParanoid" id="A0A067R699"/>
<dbReference type="OrthoDB" id="1926212at2759"/>
<feature type="compositionally biased region" description="Acidic residues" evidence="2">
    <location>
        <begin position="808"/>
        <end position="824"/>
    </location>
</feature>
<feature type="repeat" description="TPR" evidence="1">
    <location>
        <begin position="607"/>
        <end position="640"/>
    </location>
</feature>
<dbReference type="InterPro" id="IPR019734">
    <property type="entry name" value="TPR_rpt"/>
</dbReference>
<dbReference type="Gene3D" id="1.25.40.10">
    <property type="entry name" value="Tetratricopeptide repeat domain"/>
    <property type="match status" value="2"/>
</dbReference>
<dbReference type="GO" id="GO:0005814">
    <property type="term" value="C:centriole"/>
    <property type="evidence" value="ECO:0007669"/>
    <property type="project" value="TreeGrafter"/>
</dbReference>
<dbReference type="OMA" id="RIKIMHN"/>
<keyword evidence="3" id="KW-0282">Flagellum</keyword>
<gene>
    <name evidence="3" type="ORF">L798_06662</name>
</gene>
<dbReference type="GO" id="GO:0097730">
    <property type="term" value="C:non-motile cilium"/>
    <property type="evidence" value="ECO:0007669"/>
    <property type="project" value="TreeGrafter"/>
</dbReference>
<dbReference type="Pfam" id="PF13432">
    <property type="entry name" value="TPR_16"/>
    <property type="match status" value="1"/>
</dbReference>
<keyword evidence="3" id="KW-0966">Cell projection</keyword>
<dbReference type="GO" id="GO:0036064">
    <property type="term" value="C:ciliary basal body"/>
    <property type="evidence" value="ECO:0007669"/>
    <property type="project" value="TreeGrafter"/>
</dbReference>
<dbReference type="GO" id="GO:0042073">
    <property type="term" value="P:intraciliary transport"/>
    <property type="evidence" value="ECO:0007669"/>
    <property type="project" value="TreeGrafter"/>
</dbReference>
<dbReference type="InterPro" id="IPR011990">
    <property type="entry name" value="TPR-like_helical_dom_sf"/>
</dbReference>
<dbReference type="Proteomes" id="UP000027135">
    <property type="component" value="Unassembled WGS sequence"/>
</dbReference>
<dbReference type="AlphaFoldDB" id="A0A067R699"/>
<dbReference type="STRING" id="136037.A0A067R699"/>
<dbReference type="PROSITE" id="PS50005">
    <property type="entry name" value="TPR"/>
    <property type="match status" value="5"/>
</dbReference>
<dbReference type="eggNOG" id="KOG2003">
    <property type="taxonomic scope" value="Eukaryota"/>
</dbReference>
<dbReference type="FunFam" id="1.25.40.10:FF:000106">
    <property type="entry name" value="Intraflagellar transport 88 homolog (Chlamydomonas)"/>
    <property type="match status" value="1"/>
</dbReference>
<evidence type="ECO:0000256" key="1">
    <source>
        <dbReference type="PROSITE-ProRule" id="PRU00339"/>
    </source>
</evidence>
<keyword evidence="3" id="KW-0969">Cilium</keyword>
<dbReference type="SUPFAM" id="SSF48452">
    <property type="entry name" value="TPR-like"/>
    <property type="match status" value="2"/>
</dbReference>
<protein>
    <submittedName>
        <fullName evidence="3">Intraflagellar transport protein 88-like protein</fullName>
    </submittedName>
</protein>
<keyword evidence="1" id="KW-0802">TPR repeat</keyword>
<feature type="region of interest" description="Disordered" evidence="2">
    <location>
        <begin position="707"/>
        <end position="757"/>
    </location>
</feature>
<dbReference type="SMART" id="SM00028">
    <property type="entry name" value="TPR"/>
    <property type="match status" value="10"/>
</dbReference>
<feature type="region of interest" description="Disordered" evidence="2">
    <location>
        <begin position="781"/>
        <end position="824"/>
    </location>
</feature>
<evidence type="ECO:0000313" key="3">
    <source>
        <dbReference type="EMBL" id="KDR18924.1"/>
    </source>
</evidence>
<evidence type="ECO:0000256" key="2">
    <source>
        <dbReference type="SAM" id="MobiDB-lite"/>
    </source>
</evidence>
<dbReference type="FunCoup" id="A0A067R699">
    <property type="interactions" value="123"/>
</dbReference>
<sequence>MKMEHSRLAPPDDLYSGYNEYPSVLSTKDLLEDEIFQEAIRTSYGRRPVRTSKPGTAIRLGTATRHREDEVERLMTARPMTAVRGAGYTSSAGQRQFDPLNQAAKVPTTPQLEAKREDSPEEKIRKLEHRITELIEESCLASSRGEQKLALDRAKDASSKERSLIRMQEQAGLSETHNLDLTFSVLFNLANQYANSEMYSEALNTYQVITRNRMFNNADRLKINMGNIYLKLGQFSRALKMYNMALDHVPAIHKDLRLKIKHNIGIAFVKMGQFSEACSKFEDIMQERPDYASGLHMILCYYALGERDKMKRGFQMLLECPLNIDDDEKYNATSDDPASNLILEAIKTDSLRKLEQSMRQEAERSILTAAKLISPVIEHSFTAGYNWCVEAIKVSSHSLLASDLEINKAVMYLKQKEFSQAVDTLRAFEKKESKVASAAATNLAFIYFLQGDINQAEKYGEMARQADGYNSAAFVNLGNCSLARNDVEKAKELFACALDSDASCVEALYNLGIVNKRLGLYEEALECFLKLHAIVRHHPEVHYQLANIYELLGDVDQASEWYLQLLGLVPTDPEVLHKMAEIYDNDGDKQQAYQYHCDSFRYYPSNLTVLDWLGSYFIEHQVPEKALDYFERAALMQPNEVKWQLMGASCHRRSGNYHQALQAYKDIHARFPENIECLKFLIRLCSDLGLKEATEYALELKKAEKAKEVRERIGSSRPGSLRSGSGRSSRGGLNSPLSDSSQLSAGTHRSPPVPSQVSRLHKMALLETNESYSVTIQHRDIDASYSDPLGPLAERPRTSAGRKPLNQLEDEFGDEELGEDLLPE</sequence>
<dbReference type="EMBL" id="KK852667">
    <property type="protein sequence ID" value="KDR18924.1"/>
    <property type="molecule type" value="Genomic_DNA"/>
</dbReference>
<dbReference type="FunFam" id="1.25.40.10:FF:000468">
    <property type="entry name" value="Intraflagellar transport 88 homolog"/>
    <property type="match status" value="1"/>
</dbReference>
<reference evidence="3 4" key="1">
    <citation type="journal article" date="2014" name="Nat. Commun.">
        <title>Molecular traces of alternative social organization in a termite genome.</title>
        <authorList>
            <person name="Terrapon N."/>
            <person name="Li C."/>
            <person name="Robertson H.M."/>
            <person name="Ji L."/>
            <person name="Meng X."/>
            <person name="Booth W."/>
            <person name="Chen Z."/>
            <person name="Childers C.P."/>
            <person name="Glastad K.M."/>
            <person name="Gokhale K."/>
            <person name="Gowin J."/>
            <person name="Gronenberg W."/>
            <person name="Hermansen R.A."/>
            <person name="Hu H."/>
            <person name="Hunt B.G."/>
            <person name="Huylmans A.K."/>
            <person name="Khalil S.M."/>
            <person name="Mitchell R.D."/>
            <person name="Munoz-Torres M.C."/>
            <person name="Mustard J.A."/>
            <person name="Pan H."/>
            <person name="Reese J.T."/>
            <person name="Scharf M.E."/>
            <person name="Sun F."/>
            <person name="Vogel H."/>
            <person name="Xiao J."/>
            <person name="Yang W."/>
            <person name="Yang Z."/>
            <person name="Yang Z."/>
            <person name="Zhou J."/>
            <person name="Zhu J."/>
            <person name="Brent C.S."/>
            <person name="Elsik C.G."/>
            <person name="Goodisman M.A."/>
            <person name="Liberles D.A."/>
            <person name="Roe R.M."/>
            <person name="Vargo E.L."/>
            <person name="Vilcinskas A."/>
            <person name="Wang J."/>
            <person name="Bornberg-Bauer E."/>
            <person name="Korb J."/>
            <person name="Zhang G."/>
            <person name="Liebig J."/>
        </authorList>
    </citation>
    <scope>NUCLEOTIDE SEQUENCE [LARGE SCALE GENOMIC DNA]</scope>
    <source>
        <tissue evidence="3">Whole organism</tissue>
    </source>
</reference>
<keyword evidence="4" id="KW-1185">Reference proteome</keyword>
<organism evidence="3 4">
    <name type="scientific">Zootermopsis nevadensis</name>
    <name type="common">Dampwood termite</name>
    <dbReference type="NCBI Taxonomy" id="136037"/>
    <lineage>
        <taxon>Eukaryota</taxon>
        <taxon>Metazoa</taxon>
        <taxon>Ecdysozoa</taxon>
        <taxon>Arthropoda</taxon>
        <taxon>Hexapoda</taxon>
        <taxon>Insecta</taxon>
        <taxon>Pterygota</taxon>
        <taxon>Neoptera</taxon>
        <taxon>Polyneoptera</taxon>
        <taxon>Dictyoptera</taxon>
        <taxon>Blattodea</taxon>
        <taxon>Blattoidea</taxon>
        <taxon>Termitoidae</taxon>
        <taxon>Termopsidae</taxon>
        <taxon>Zootermopsis</taxon>
    </lineage>
</organism>
<dbReference type="GO" id="GO:0097546">
    <property type="term" value="C:ciliary base"/>
    <property type="evidence" value="ECO:0007669"/>
    <property type="project" value="TreeGrafter"/>
</dbReference>
<dbReference type="PANTHER" id="PTHR44117:SF1">
    <property type="entry name" value="INTRAFLAGELLAR TRANSPORT PROTEIN 88 HOMOLOG"/>
    <property type="match status" value="1"/>
</dbReference>
<accession>A0A067R699</accession>
<dbReference type="GO" id="GO:0019894">
    <property type="term" value="F:kinesin binding"/>
    <property type="evidence" value="ECO:0007669"/>
    <property type="project" value="TreeGrafter"/>
</dbReference>
<evidence type="ECO:0000313" key="4">
    <source>
        <dbReference type="Proteomes" id="UP000027135"/>
    </source>
</evidence>
<feature type="region of interest" description="Disordered" evidence="2">
    <location>
        <begin position="1"/>
        <end position="20"/>
    </location>
</feature>
<feature type="compositionally biased region" description="Low complexity" evidence="2">
    <location>
        <begin position="715"/>
        <end position="738"/>
    </location>
</feature>
<feature type="repeat" description="TPR" evidence="1">
    <location>
        <begin position="258"/>
        <end position="291"/>
    </location>
</feature>
<feature type="repeat" description="TPR" evidence="1">
    <location>
        <begin position="219"/>
        <end position="252"/>
    </location>
</feature>
<dbReference type="GO" id="GO:1905515">
    <property type="term" value="P:non-motile cilium assembly"/>
    <property type="evidence" value="ECO:0007669"/>
    <property type="project" value="TreeGrafter"/>
</dbReference>
<name>A0A067R699_ZOONE</name>
<dbReference type="PANTHER" id="PTHR44117">
    <property type="entry name" value="INTRAFLAGELLAR TRANSPORT PROTEIN 88 HOMOLOG"/>
    <property type="match status" value="1"/>
</dbReference>
<proteinExistence type="predicted"/>